<feature type="domain" description="ABC transmembrane type-1" evidence="8">
    <location>
        <begin position="95"/>
        <end position="299"/>
    </location>
</feature>
<evidence type="ECO:0000256" key="5">
    <source>
        <dbReference type="ARBA" id="ARBA00022989"/>
    </source>
</evidence>
<evidence type="ECO:0000313" key="10">
    <source>
        <dbReference type="Proteomes" id="UP000326202"/>
    </source>
</evidence>
<comment type="subcellular location">
    <subcellularLocation>
        <location evidence="1 7">Cell membrane</location>
        <topology evidence="1 7">Multi-pass membrane protein</topology>
    </subcellularLocation>
</comment>
<dbReference type="SUPFAM" id="SSF161098">
    <property type="entry name" value="MetI-like"/>
    <property type="match status" value="1"/>
</dbReference>
<evidence type="ECO:0000256" key="1">
    <source>
        <dbReference type="ARBA" id="ARBA00004651"/>
    </source>
</evidence>
<dbReference type="Gene3D" id="1.10.3720.10">
    <property type="entry name" value="MetI-like"/>
    <property type="match status" value="1"/>
</dbReference>
<dbReference type="InterPro" id="IPR045621">
    <property type="entry name" value="BPD_transp_1_N"/>
</dbReference>
<dbReference type="RefSeq" id="WP_225308653.1">
    <property type="nucleotide sequence ID" value="NZ_CP042906.1"/>
</dbReference>
<dbReference type="PANTHER" id="PTHR43163:SF3">
    <property type="entry name" value="PEPTIDE ABC TRANSPORTER PERMEASE PROTEIN"/>
    <property type="match status" value="1"/>
</dbReference>
<keyword evidence="3" id="KW-1003">Cell membrane</keyword>
<accession>A0A5J6MHQ4</accession>
<dbReference type="PANTHER" id="PTHR43163">
    <property type="entry name" value="DIPEPTIDE TRANSPORT SYSTEM PERMEASE PROTEIN DPPB-RELATED"/>
    <property type="match status" value="1"/>
</dbReference>
<feature type="transmembrane region" description="Helical" evidence="7">
    <location>
        <begin position="285"/>
        <end position="306"/>
    </location>
</feature>
<evidence type="ECO:0000256" key="6">
    <source>
        <dbReference type="ARBA" id="ARBA00023136"/>
    </source>
</evidence>
<evidence type="ECO:0000256" key="7">
    <source>
        <dbReference type="RuleBase" id="RU363032"/>
    </source>
</evidence>
<dbReference type="CDD" id="cd06261">
    <property type="entry name" value="TM_PBP2"/>
    <property type="match status" value="1"/>
</dbReference>
<dbReference type="PROSITE" id="PS50928">
    <property type="entry name" value="ABC_TM1"/>
    <property type="match status" value="1"/>
</dbReference>
<dbReference type="KEGG" id="htq:FRZ44_23440"/>
<dbReference type="Pfam" id="PF00528">
    <property type="entry name" value="BPD_transp_1"/>
    <property type="match status" value="1"/>
</dbReference>
<keyword evidence="6 7" id="KW-0472">Membrane</keyword>
<feature type="transmembrane region" description="Helical" evidence="7">
    <location>
        <begin position="134"/>
        <end position="161"/>
    </location>
</feature>
<comment type="similarity">
    <text evidence="7">Belongs to the binding-protein-dependent transport system permease family.</text>
</comment>
<keyword evidence="2 7" id="KW-0813">Transport</keyword>
<name>A0A5J6MHQ4_9PROT</name>
<dbReference type="Pfam" id="PF19300">
    <property type="entry name" value="BPD_transp_1_N"/>
    <property type="match status" value="1"/>
</dbReference>
<dbReference type="GO" id="GO:0055085">
    <property type="term" value="P:transmembrane transport"/>
    <property type="evidence" value="ECO:0007669"/>
    <property type="project" value="InterPro"/>
</dbReference>
<feature type="transmembrane region" description="Helical" evidence="7">
    <location>
        <begin position="173"/>
        <end position="196"/>
    </location>
</feature>
<proteinExistence type="inferred from homology"/>
<feature type="transmembrane region" description="Helical" evidence="7">
    <location>
        <begin position="9"/>
        <end position="27"/>
    </location>
</feature>
<protein>
    <submittedName>
        <fullName evidence="9">Peptide ABC transporter permease</fullName>
    </submittedName>
</protein>
<organism evidence="9 10">
    <name type="scientific">Hypericibacter terrae</name>
    <dbReference type="NCBI Taxonomy" id="2602015"/>
    <lineage>
        <taxon>Bacteria</taxon>
        <taxon>Pseudomonadati</taxon>
        <taxon>Pseudomonadota</taxon>
        <taxon>Alphaproteobacteria</taxon>
        <taxon>Rhodospirillales</taxon>
        <taxon>Dongiaceae</taxon>
        <taxon>Hypericibacter</taxon>
    </lineage>
</organism>
<evidence type="ECO:0000256" key="4">
    <source>
        <dbReference type="ARBA" id="ARBA00022692"/>
    </source>
</evidence>
<keyword evidence="10" id="KW-1185">Reference proteome</keyword>
<evidence type="ECO:0000313" key="9">
    <source>
        <dbReference type="EMBL" id="QEX17048.1"/>
    </source>
</evidence>
<feature type="transmembrane region" description="Helical" evidence="7">
    <location>
        <begin position="99"/>
        <end position="122"/>
    </location>
</feature>
<feature type="transmembrane region" description="Helical" evidence="7">
    <location>
        <begin position="236"/>
        <end position="265"/>
    </location>
</feature>
<sequence>MVAFFAKRLGYLVLTMLVVSFAIYMISEFTPGDVARKVLGPFATQHQVELLTEQMGLNRPVFIRYFEWVGQILTGDLGYSTVYKTEVNNIIWNRLAHTLVLAGIAFAVIVPASILLGVTAGMRESSRLDRSISLFSIVTTSVPEFASGVFLTSIFAIWIGILPGTSTLDKGGGWSIASQLVLPVAVMVFYDLGYVVRMVRASMIEVMTRPYIRTAVLKGMKFRDVIMKHALRNAMIAPFTVILLQINYLVTGVVVVEAVFAYPGFGRMMLEAALSQDIAVIEAGALFSVLVAVVTQIVGDFGYMLLNPRIRFS</sequence>
<dbReference type="EMBL" id="CP042906">
    <property type="protein sequence ID" value="QEX17048.1"/>
    <property type="molecule type" value="Genomic_DNA"/>
</dbReference>
<dbReference type="InterPro" id="IPR000515">
    <property type="entry name" value="MetI-like"/>
</dbReference>
<keyword evidence="5 7" id="KW-1133">Transmembrane helix</keyword>
<dbReference type="Proteomes" id="UP000326202">
    <property type="component" value="Chromosome"/>
</dbReference>
<evidence type="ECO:0000256" key="3">
    <source>
        <dbReference type="ARBA" id="ARBA00022475"/>
    </source>
</evidence>
<evidence type="ECO:0000259" key="8">
    <source>
        <dbReference type="PROSITE" id="PS50928"/>
    </source>
</evidence>
<gene>
    <name evidence="9" type="ORF">FRZ44_23440</name>
</gene>
<dbReference type="GO" id="GO:0005886">
    <property type="term" value="C:plasma membrane"/>
    <property type="evidence" value="ECO:0007669"/>
    <property type="project" value="UniProtKB-SubCell"/>
</dbReference>
<dbReference type="AlphaFoldDB" id="A0A5J6MHQ4"/>
<evidence type="ECO:0000256" key="2">
    <source>
        <dbReference type="ARBA" id="ARBA00022448"/>
    </source>
</evidence>
<reference evidence="9 10" key="1">
    <citation type="submission" date="2019-08" db="EMBL/GenBank/DDBJ databases">
        <title>Hyperibacter terrae gen. nov., sp. nov. and Hyperibacter viscosus sp. nov., two new members in the family Rhodospirillaceae isolated from the rhizosphere of Hypericum perforatum.</title>
        <authorList>
            <person name="Noviana Z."/>
        </authorList>
    </citation>
    <scope>NUCLEOTIDE SEQUENCE [LARGE SCALE GENOMIC DNA]</scope>
    <source>
        <strain evidence="9 10">R5913</strain>
    </source>
</reference>
<keyword evidence="4 7" id="KW-0812">Transmembrane</keyword>
<dbReference type="InterPro" id="IPR035906">
    <property type="entry name" value="MetI-like_sf"/>
</dbReference>